<evidence type="ECO:0000313" key="5">
    <source>
        <dbReference type="Proteomes" id="UP000708208"/>
    </source>
</evidence>
<feature type="transmembrane region" description="Helical" evidence="3">
    <location>
        <begin position="178"/>
        <end position="196"/>
    </location>
</feature>
<dbReference type="CDD" id="cd00112">
    <property type="entry name" value="LDLa"/>
    <property type="match status" value="1"/>
</dbReference>
<name>A0A8J2J8P8_9HEXA</name>
<gene>
    <name evidence="4" type="ORF">AFUS01_LOCUS4430</name>
</gene>
<comment type="caution">
    <text evidence="4">The sequence shown here is derived from an EMBL/GenBank/DDBJ whole genome shotgun (WGS) entry which is preliminary data.</text>
</comment>
<keyword evidence="3" id="KW-0472">Membrane</keyword>
<keyword evidence="1 2" id="KW-1015">Disulfide bond</keyword>
<reference evidence="4" key="1">
    <citation type="submission" date="2021-06" db="EMBL/GenBank/DDBJ databases">
        <authorList>
            <person name="Hodson N. C."/>
            <person name="Mongue J. A."/>
            <person name="Jaron S. K."/>
        </authorList>
    </citation>
    <scope>NUCLEOTIDE SEQUENCE</scope>
</reference>
<evidence type="ECO:0000313" key="4">
    <source>
        <dbReference type="EMBL" id="CAG7702568.1"/>
    </source>
</evidence>
<dbReference type="Proteomes" id="UP000708208">
    <property type="component" value="Unassembled WGS sequence"/>
</dbReference>
<keyword evidence="3" id="KW-0812">Transmembrane</keyword>
<accession>A0A8J2J8P8</accession>
<dbReference type="OrthoDB" id="6514358at2759"/>
<organism evidence="4 5">
    <name type="scientific">Allacma fusca</name>
    <dbReference type="NCBI Taxonomy" id="39272"/>
    <lineage>
        <taxon>Eukaryota</taxon>
        <taxon>Metazoa</taxon>
        <taxon>Ecdysozoa</taxon>
        <taxon>Arthropoda</taxon>
        <taxon>Hexapoda</taxon>
        <taxon>Collembola</taxon>
        <taxon>Symphypleona</taxon>
        <taxon>Sminthuridae</taxon>
        <taxon>Allacma</taxon>
    </lineage>
</organism>
<dbReference type="Pfam" id="PF00057">
    <property type="entry name" value="Ldl_recept_a"/>
    <property type="match status" value="1"/>
</dbReference>
<sequence length="210" mass="23821">FNKERTGEEVDASELRTYSGLSGLIHLTNGSVVVIHPPTSYYYAYVFNNDRNQKMNCHRNVLLVHNAIPNEVSGTGNDFNVLNSSNELLKLCPNQVDLYSPNYDTTRQTNNKLVIELLSDVAIKLNYVMIQKQSEAVCEFYCASIDGCLPTQVLCNGLSDCPDSSDETNCHFNYNYEYLIVIFVIILVILIILYIYHNCNRRVVKETGES</sequence>
<dbReference type="InterPro" id="IPR002172">
    <property type="entry name" value="LDrepeatLR_classA_rpt"/>
</dbReference>
<dbReference type="PROSITE" id="PS50068">
    <property type="entry name" value="LDLRA_2"/>
    <property type="match status" value="1"/>
</dbReference>
<proteinExistence type="predicted"/>
<dbReference type="SMART" id="SM00192">
    <property type="entry name" value="LDLa"/>
    <property type="match status" value="1"/>
</dbReference>
<dbReference type="EMBL" id="CAJVCH010027595">
    <property type="protein sequence ID" value="CAG7702568.1"/>
    <property type="molecule type" value="Genomic_DNA"/>
</dbReference>
<dbReference type="AlphaFoldDB" id="A0A8J2J8P8"/>
<feature type="non-terminal residue" evidence="4">
    <location>
        <position position="1"/>
    </location>
</feature>
<evidence type="ECO:0000256" key="2">
    <source>
        <dbReference type="PROSITE-ProRule" id="PRU00124"/>
    </source>
</evidence>
<evidence type="ECO:0000256" key="3">
    <source>
        <dbReference type="SAM" id="Phobius"/>
    </source>
</evidence>
<dbReference type="PROSITE" id="PS01209">
    <property type="entry name" value="LDLRA_1"/>
    <property type="match status" value="1"/>
</dbReference>
<keyword evidence="5" id="KW-1185">Reference proteome</keyword>
<feature type="disulfide bond" evidence="2">
    <location>
        <begin position="155"/>
        <end position="170"/>
    </location>
</feature>
<protein>
    <submittedName>
        <fullName evidence="4">Uncharacterized protein</fullName>
    </submittedName>
</protein>
<evidence type="ECO:0000256" key="1">
    <source>
        <dbReference type="ARBA" id="ARBA00023157"/>
    </source>
</evidence>
<dbReference type="InterPro" id="IPR023415">
    <property type="entry name" value="LDLR_class-A_CS"/>
</dbReference>
<keyword evidence="3" id="KW-1133">Transmembrane helix</keyword>
<comment type="caution">
    <text evidence="2">Lacks conserved residue(s) required for the propagation of feature annotation.</text>
</comment>